<dbReference type="InterPro" id="IPR013783">
    <property type="entry name" value="Ig-like_fold"/>
</dbReference>
<reference evidence="7 8" key="1">
    <citation type="submission" date="2019-03" db="EMBL/GenBank/DDBJ databases">
        <title>Comparative genomic analyses of the sweetpotato soil rot pathogen, Streptomyces ipomoeae.</title>
        <authorList>
            <person name="Ruschel Soares N."/>
            <person name="Badger J.H."/>
            <person name="Huguet-Tapia J.C."/>
            <person name="Clark C.A."/>
            <person name="Pettis G.S."/>
        </authorList>
    </citation>
    <scope>NUCLEOTIDE SEQUENCE [LARGE SCALE GENOMIC DNA]</scope>
    <source>
        <strain evidence="7 8">88-35</strain>
    </source>
</reference>
<comment type="subcellular location">
    <subcellularLocation>
        <location evidence="1">Secreted</location>
    </subcellularLocation>
</comment>
<evidence type="ECO:0000256" key="1">
    <source>
        <dbReference type="ARBA" id="ARBA00004613"/>
    </source>
</evidence>
<evidence type="ECO:0000259" key="6">
    <source>
        <dbReference type="Pfam" id="PF17802"/>
    </source>
</evidence>
<evidence type="ECO:0000256" key="3">
    <source>
        <dbReference type="ARBA" id="ARBA00022525"/>
    </source>
</evidence>
<evidence type="ECO:0000313" key="8">
    <source>
        <dbReference type="Proteomes" id="UP000318720"/>
    </source>
</evidence>
<name>A0AAE9AX87_9ACTN</name>
<feature type="domain" description="SD-repeat containing protein B" evidence="5">
    <location>
        <begin position="627"/>
        <end position="753"/>
    </location>
</feature>
<protein>
    <recommendedName>
        <fullName evidence="9">SD-repeat containing protein B domain-containing protein</fullName>
    </recommendedName>
</protein>
<dbReference type="SUPFAM" id="SSF75011">
    <property type="entry name" value="3-carboxy-cis,cis-mucoante lactonizing enzyme"/>
    <property type="match status" value="1"/>
</dbReference>
<dbReference type="GO" id="GO:0005975">
    <property type="term" value="P:carbohydrate metabolic process"/>
    <property type="evidence" value="ECO:0007669"/>
    <property type="project" value="UniProtKB-ARBA"/>
</dbReference>
<dbReference type="GO" id="GO:0005576">
    <property type="term" value="C:extracellular region"/>
    <property type="evidence" value="ECO:0007669"/>
    <property type="project" value="UniProtKB-SubCell"/>
</dbReference>
<evidence type="ECO:0000259" key="5">
    <source>
        <dbReference type="Pfam" id="PF17210"/>
    </source>
</evidence>
<dbReference type="InterPro" id="IPR033764">
    <property type="entry name" value="Sdr_B"/>
</dbReference>
<dbReference type="Pfam" id="PF17802">
    <property type="entry name" value="SpaA"/>
    <property type="match status" value="1"/>
</dbReference>
<evidence type="ECO:0008006" key="9">
    <source>
        <dbReference type="Google" id="ProtNLM"/>
    </source>
</evidence>
<dbReference type="SUPFAM" id="SSF117074">
    <property type="entry name" value="Hypothetical protein PA1324"/>
    <property type="match status" value="1"/>
</dbReference>
<comment type="similarity">
    <text evidence="2">Belongs to the serine-aspartate repeat-containing protein (SDr) family.</text>
</comment>
<organism evidence="7 8">
    <name type="scientific">Streptomyces ipomoeae</name>
    <dbReference type="NCBI Taxonomy" id="103232"/>
    <lineage>
        <taxon>Bacteria</taxon>
        <taxon>Bacillati</taxon>
        <taxon>Actinomycetota</taxon>
        <taxon>Actinomycetes</taxon>
        <taxon>Kitasatosporales</taxon>
        <taxon>Streptomycetaceae</taxon>
        <taxon>Streptomyces</taxon>
    </lineage>
</organism>
<comment type="caution">
    <text evidence="7">The sequence shown here is derived from an EMBL/GenBank/DDBJ whole genome shotgun (WGS) entry which is preliminary data.</text>
</comment>
<gene>
    <name evidence="7" type="ORF">Sipo8835_37140</name>
</gene>
<keyword evidence="3" id="KW-0964">Secreted</keyword>
<sequence length="875" mass="94284">MVKRRTPGGVGLALAVTTAVVVVLAGAAVPAVDRIGEGRAPGDGTVTVRVVDEVDADGRYDYPLETGLRGVRITLTDDRGTVLTRTTNRFGHALFAPAASRLRGGRYRVQVYNPDPADLQPAVAGLGSGADVIRGNVGFVDVSGNRNTIYTTGFWEPGEYCQENPDLVSCSLAKGDVRGEQGLTRFPSDFGATWPGPRPARLTDNTEQRAVFGIGVDRTGNKYLGTSVKRHTEYGPRGAVNAIYRYNDGTDKVSPFVTLPGTLTRHDSTNNYLNDNRIYRRVGREGLGDVDVSGDGRTLYAVNLNDSKLYRVPIHGTGDSVRPGTLSSYTVPKPNGCEGQWHPYGIGVRGKRVLVGGVCGAENTTVRVPYGDPSKLSAHVYEFKWGAFDEIFRHRLDYPRGCAYRPTSGSPCGVPSTAGGTLSAMWEAWNERVPTIFEPGGRRFASAPQPILSNLEIADDGDLILGYRDRFADMQGNATYAYNSTTSLMRAIAAGDVLRACKQHGGGYALERNGSCGPLNGALPGNGLGPGGGEFHNDLTVLSDAQQHQVTQGGMVLQPHRKRLWSTVYDPFNRHPFEQGVRRRAAETGSIDGGIRLQPTSLSSAGLFGKANGLADLEMVCDQAPVQIGNRVWFDTDGNGVQDPSEPPISRVKVTLDPTSSGPNLVTYTDADGEYSFGTEDGLKPNTTYKATFGFSGVDPDTLPGRTSLSSLRWTVKEARSNRAIDSDVDTHGRTTVYVGDPGHVNHTVDAGLTKSIRLTLLKLDEKTGKPLAGAVFELWQDTDRVPGLQRYGRKKDRFVHRCATSGTGRCAFGSLPVGAYYLVETGVPEGYVPPKQSVFGPYVLTPRNASHADGLRVELVNKRGDRARARSAMR</sequence>
<feature type="domain" description="SpaA-like prealbumin fold" evidence="6">
    <location>
        <begin position="759"/>
        <end position="837"/>
    </location>
</feature>
<evidence type="ECO:0000256" key="2">
    <source>
        <dbReference type="ARBA" id="ARBA00007257"/>
    </source>
</evidence>
<dbReference type="PANTHER" id="PTHR36108:SF13">
    <property type="entry name" value="COLOSSIN-B-RELATED"/>
    <property type="match status" value="1"/>
</dbReference>
<proteinExistence type="inferred from homology"/>
<accession>A0AAE9AX87</accession>
<dbReference type="Gene3D" id="2.60.40.10">
    <property type="entry name" value="Immunoglobulins"/>
    <property type="match status" value="3"/>
</dbReference>
<dbReference type="Proteomes" id="UP000318720">
    <property type="component" value="Unassembled WGS sequence"/>
</dbReference>
<dbReference type="Pfam" id="PF17210">
    <property type="entry name" value="SdrD_B"/>
    <property type="match status" value="1"/>
</dbReference>
<keyword evidence="4" id="KW-0732">Signal</keyword>
<dbReference type="PANTHER" id="PTHR36108">
    <property type="entry name" value="COLOSSIN-B-RELATED"/>
    <property type="match status" value="1"/>
</dbReference>
<evidence type="ECO:0000313" key="7">
    <source>
        <dbReference type="EMBL" id="TQE22011.1"/>
    </source>
</evidence>
<evidence type="ECO:0000256" key="4">
    <source>
        <dbReference type="ARBA" id="ARBA00022729"/>
    </source>
</evidence>
<dbReference type="AlphaFoldDB" id="A0AAE9AX87"/>
<dbReference type="InterPro" id="IPR041033">
    <property type="entry name" value="SpaA_PFL_dom_1"/>
</dbReference>
<dbReference type="EMBL" id="SPAZ01000287">
    <property type="protein sequence ID" value="TQE22011.1"/>
    <property type="molecule type" value="Genomic_DNA"/>
</dbReference>